<dbReference type="Gene3D" id="2.40.160.50">
    <property type="entry name" value="membrane protein fhac: a member of the omp85/tpsb transporter family"/>
    <property type="match status" value="1"/>
</dbReference>
<gene>
    <name evidence="2" type="ORF">BEN49_22520</name>
</gene>
<reference evidence="2 3" key="1">
    <citation type="submission" date="2016-08" db="EMBL/GenBank/DDBJ databases">
        <title>Hymenobacter coccineus sp. nov., Hymenobacter lapidarius sp. nov. and Hymenobacter glacialis sp. nov., isolated from Antarctic soil.</title>
        <authorList>
            <person name="Sedlacek I."/>
            <person name="Kralova S."/>
            <person name="Kyrova K."/>
            <person name="Maslanova I."/>
            <person name="Stankova E."/>
            <person name="Vrbovska V."/>
            <person name="Nemec M."/>
            <person name="Bartak M."/>
            <person name="Svec P."/>
            <person name="Busse H.-J."/>
            <person name="Pantucek R."/>
        </authorList>
    </citation>
    <scope>NUCLEOTIDE SEQUENCE [LARGE SCALE GENOMIC DNA]</scope>
    <source>
        <strain evidence="2 3">CCM 8649</strain>
    </source>
</reference>
<dbReference type="EMBL" id="MDZA01000137">
    <property type="protein sequence ID" value="OGX90509.1"/>
    <property type="molecule type" value="Genomic_DNA"/>
</dbReference>
<evidence type="ECO:0000313" key="2">
    <source>
        <dbReference type="EMBL" id="OGX90509.1"/>
    </source>
</evidence>
<dbReference type="Proteomes" id="UP000177506">
    <property type="component" value="Unassembled WGS sequence"/>
</dbReference>
<dbReference type="RefSeq" id="WP_070742878.1">
    <property type="nucleotide sequence ID" value="NZ_MDZA01000137.1"/>
</dbReference>
<proteinExistence type="predicted"/>
<dbReference type="AlphaFoldDB" id="A0A1G1THZ8"/>
<name>A0A1G1THZ8_9BACT</name>
<comment type="caution">
    <text evidence="2">The sequence shown here is derived from an EMBL/GenBank/DDBJ whole genome shotgun (WGS) entry which is preliminary data.</text>
</comment>
<evidence type="ECO:0000259" key="1">
    <source>
        <dbReference type="Pfam" id="PF19143"/>
    </source>
</evidence>
<organism evidence="2 3">
    <name type="scientific">Hymenobacter coccineus</name>
    <dbReference type="NCBI Taxonomy" id="1908235"/>
    <lineage>
        <taxon>Bacteria</taxon>
        <taxon>Pseudomonadati</taxon>
        <taxon>Bacteroidota</taxon>
        <taxon>Cytophagia</taxon>
        <taxon>Cytophagales</taxon>
        <taxon>Hymenobacteraceae</taxon>
        <taxon>Hymenobacter</taxon>
    </lineage>
</organism>
<feature type="domain" description="OMP85-like membrane spanning beta-barrel" evidence="1">
    <location>
        <begin position="130"/>
        <end position="282"/>
    </location>
</feature>
<dbReference type="OrthoDB" id="9770965at2"/>
<accession>A0A1G1THZ8</accession>
<keyword evidence="3" id="KW-1185">Reference proteome</keyword>
<sequence length="285" mass="31859">MVGRFIAQAEQVSITTYTADFAKAGLYTQRYATASAQLMRLLGRNRALGVGTRYEYGRFQPEITAQLQLDGHIHLLNNYLTFEENTLNAVSYPTRDRRTEVELGVVYRQRPSFRLLSDTTLLGTENSPLFSFQPYGHYKLNLEQFLPLAPRATLLLQAQAGLNWRYRQAIANDFVVGGLSTVLRNQITFAGLPETGVYTNSAVAALVGYRYGLSPKVSVTAKANALYHSFLRENFNSQPAKLIYGGTLTLGINSLLCPIDASLMYSNVSKRIIPYFNIGIPFGYR</sequence>
<dbReference type="Pfam" id="PF19143">
    <property type="entry name" value="Omp85_2"/>
    <property type="match status" value="1"/>
</dbReference>
<dbReference type="InterPro" id="IPR043864">
    <property type="entry name" value="Omp85-like_dom"/>
</dbReference>
<protein>
    <recommendedName>
        <fullName evidence="1">OMP85-like membrane spanning beta-barrel domain-containing protein</fullName>
    </recommendedName>
</protein>
<evidence type="ECO:0000313" key="3">
    <source>
        <dbReference type="Proteomes" id="UP000177506"/>
    </source>
</evidence>